<protein>
    <submittedName>
        <fullName evidence="4">Transmembrane protein</fullName>
    </submittedName>
</protein>
<keyword evidence="1" id="KW-0472">Membrane</keyword>
<reference evidence="4" key="1">
    <citation type="submission" date="2017-02" db="UniProtKB">
        <authorList>
            <consortium name="WormBaseParasite"/>
        </authorList>
    </citation>
    <scope>IDENTIFICATION</scope>
</reference>
<dbReference type="WBParaSite" id="TASK_0000856101-mRNA-1">
    <property type="protein sequence ID" value="TASK_0000856101-mRNA-1"/>
    <property type="gene ID" value="TASK_0000856101"/>
</dbReference>
<keyword evidence="1" id="KW-1133">Transmembrane helix</keyword>
<evidence type="ECO:0000313" key="3">
    <source>
        <dbReference type="Proteomes" id="UP000282613"/>
    </source>
</evidence>
<evidence type="ECO:0000313" key="4">
    <source>
        <dbReference type="WBParaSite" id="TASK_0000856101-mRNA-1"/>
    </source>
</evidence>
<gene>
    <name evidence="2" type="ORF">TASK_LOCUS8562</name>
</gene>
<evidence type="ECO:0000313" key="2">
    <source>
        <dbReference type="EMBL" id="VDK40555.1"/>
    </source>
</evidence>
<dbReference type="EMBL" id="UYRS01018828">
    <property type="protein sequence ID" value="VDK40555.1"/>
    <property type="molecule type" value="Genomic_DNA"/>
</dbReference>
<feature type="transmembrane region" description="Helical" evidence="1">
    <location>
        <begin position="41"/>
        <end position="62"/>
    </location>
</feature>
<keyword evidence="3" id="KW-1185">Reference proteome</keyword>
<dbReference type="OrthoDB" id="2373987at2759"/>
<dbReference type="STRING" id="60517.A0A0R3WCV8"/>
<keyword evidence="1" id="KW-0812">Transmembrane</keyword>
<accession>A0A0R3WCV8</accession>
<evidence type="ECO:0000256" key="1">
    <source>
        <dbReference type="SAM" id="Phobius"/>
    </source>
</evidence>
<proteinExistence type="predicted"/>
<feature type="transmembrane region" description="Helical" evidence="1">
    <location>
        <begin position="12"/>
        <end position="29"/>
    </location>
</feature>
<sequence length="83" mass="9223">MYDQLHGWRKHHPILVATVPFLALVHLVYPRGSVARILRSLLIKFVNHNASITIFLILLLIASTNSPVSQGPRVASNDTRIGS</sequence>
<organism evidence="4">
    <name type="scientific">Taenia asiatica</name>
    <name type="common">Asian tapeworm</name>
    <dbReference type="NCBI Taxonomy" id="60517"/>
    <lineage>
        <taxon>Eukaryota</taxon>
        <taxon>Metazoa</taxon>
        <taxon>Spiralia</taxon>
        <taxon>Lophotrochozoa</taxon>
        <taxon>Platyhelminthes</taxon>
        <taxon>Cestoda</taxon>
        <taxon>Eucestoda</taxon>
        <taxon>Cyclophyllidea</taxon>
        <taxon>Taeniidae</taxon>
        <taxon>Taenia</taxon>
    </lineage>
</organism>
<name>A0A0R3WCV8_TAEAS</name>
<dbReference type="Proteomes" id="UP000282613">
    <property type="component" value="Unassembled WGS sequence"/>
</dbReference>
<dbReference type="AlphaFoldDB" id="A0A0R3WCV8"/>
<reference evidence="2 3" key="2">
    <citation type="submission" date="2018-11" db="EMBL/GenBank/DDBJ databases">
        <authorList>
            <consortium name="Pathogen Informatics"/>
        </authorList>
    </citation>
    <scope>NUCLEOTIDE SEQUENCE [LARGE SCALE GENOMIC DNA]</scope>
</reference>